<dbReference type="Pfam" id="PF00106">
    <property type="entry name" value="adh_short"/>
    <property type="match status" value="1"/>
</dbReference>
<keyword evidence="4" id="KW-1185">Reference proteome</keyword>
<dbReference type="CDD" id="cd05233">
    <property type="entry name" value="SDR_c"/>
    <property type="match status" value="1"/>
</dbReference>
<dbReference type="InterPro" id="IPR002347">
    <property type="entry name" value="SDR_fam"/>
</dbReference>
<dbReference type="SUPFAM" id="SSF51735">
    <property type="entry name" value="NAD(P)-binding Rossmann-fold domains"/>
    <property type="match status" value="1"/>
</dbReference>
<evidence type="ECO:0000313" key="3">
    <source>
        <dbReference type="EMBL" id="GGM36168.1"/>
    </source>
</evidence>
<dbReference type="RefSeq" id="WP_190251591.1">
    <property type="nucleotide sequence ID" value="NZ_BMPI01000019.1"/>
</dbReference>
<dbReference type="AlphaFoldDB" id="A0A917TSR5"/>
<keyword evidence="2" id="KW-0560">Oxidoreductase</keyword>
<accession>A0A917TSR5</accession>
<proteinExistence type="inferred from homology"/>
<name>A0A917TSR5_9ACTN</name>
<dbReference type="GO" id="GO:0016491">
    <property type="term" value="F:oxidoreductase activity"/>
    <property type="evidence" value="ECO:0007669"/>
    <property type="project" value="UniProtKB-KW"/>
</dbReference>
<reference evidence="3" key="2">
    <citation type="submission" date="2020-09" db="EMBL/GenBank/DDBJ databases">
        <authorList>
            <person name="Sun Q."/>
            <person name="Ohkuma M."/>
        </authorList>
    </citation>
    <scope>NUCLEOTIDE SEQUENCE</scope>
    <source>
        <strain evidence="3">JCM 19831</strain>
    </source>
</reference>
<dbReference type="PANTHER" id="PTHR43669:SF3">
    <property type="entry name" value="ALCOHOL DEHYDROGENASE, PUTATIVE (AFU_ORTHOLOGUE AFUA_3G03445)-RELATED"/>
    <property type="match status" value="1"/>
</dbReference>
<organism evidence="3 4">
    <name type="scientific">Dactylosporangium sucinum</name>
    <dbReference type="NCBI Taxonomy" id="1424081"/>
    <lineage>
        <taxon>Bacteria</taxon>
        <taxon>Bacillati</taxon>
        <taxon>Actinomycetota</taxon>
        <taxon>Actinomycetes</taxon>
        <taxon>Micromonosporales</taxon>
        <taxon>Micromonosporaceae</taxon>
        <taxon>Dactylosporangium</taxon>
    </lineage>
</organism>
<dbReference type="PANTHER" id="PTHR43669">
    <property type="entry name" value="5-KETO-D-GLUCONATE 5-REDUCTASE"/>
    <property type="match status" value="1"/>
</dbReference>
<dbReference type="EMBL" id="BMPI01000019">
    <property type="protein sequence ID" value="GGM36168.1"/>
    <property type="molecule type" value="Genomic_DNA"/>
</dbReference>
<dbReference type="InterPro" id="IPR036291">
    <property type="entry name" value="NAD(P)-bd_dom_sf"/>
</dbReference>
<gene>
    <name evidence="3" type="ORF">GCM10007977_042020</name>
</gene>
<evidence type="ECO:0000256" key="1">
    <source>
        <dbReference type="ARBA" id="ARBA00006484"/>
    </source>
</evidence>
<dbReference type="PRINTS" id="PR00081">
    <property type="entry name" value="GDHRDH"/>
</dbReference>
<dbReference type="Gene3D" id="3.40.50.720">
    <property type="entry name" value="NAD(P)-binding Rossmann-like Domain"/>
    <property type="match status" value="1"/>
</dbReference>
<dbReference type="Proteomes" id="UP000642070">
    <property type="component" value="Unassembled WGS sequence"/>
</dbReference>
<sequence length="256" mass="26796">MSEHSATAGVLGRRVAVVFGATGWIGRAICHELVRADASIVLVGRDANRLAALQRELGGGDRVLSTVADVTSQLEVDDAREAAITRFGHVDLLVVSSGVITGSAFGDGIPADWADMIDVNLRGLLHASQTFAEPLLQRADSGSPADIVLIGAVSTDVRAPRFAVFNALSAAIKQLARALRHEYGPRGMRVHIIEPAFAVDQSGERRNAAAPGHDLRRARAASAVQPDTIAAVVTLAAALPRGVNLAEVLLLPTETA</sequence>
<evidence type="ECO:0000313" key="4">
    <source>
        <dbReference type="Proteomes" id="UP000642070"/>
    </source>
</evidence>
<evidence type="ECO:0000256" key="2">
    <source>
        <dbReference type="ARBA" id="ARBA00023002"/>
    </source>
</evidence>
<comment type="caution">
    <text evidence="3">The sequence shown here is derived from an EMBL/GenBank/DDBJ whole genome shotgun (WGS) entry which is preliminary data.</text>
</comment>
<reference evidence="3" key="1">
    <citation type="journal article" date="2014" name="Int. J. Syst. Evol. Microbiol.">
        <title>Complete genome sequence of Corynebacterium casei LMG S-19264T (=DSM 44701T), isolated from a smear-ripened cheese.</title>
        <authorList>
            <consortium name="US DOE Joint Genome Institute (JGI-PGF)"/>
            <person name="Walter F."/>
            <person name="Albersmeier A."/>
            <person name="Kalinowski J."/>
            <person name="Ruckert C."/>
        </authorList>
    </citation>
    <scope>NUCLEOTIDE SEQUENCE</scope>
    <source>
        <strain evidence="3">JCM 19831</strain>
    </source>
</reference>
<comment type="similarity">
    <text evidence="1">Belongs to the short-chain dehydrogenases/reductases (SDR) family.</text>
</comment>
<protein>
    <submittedName>
        <fullName evidence="3">Oxidoreductase</fullName>
    </submittedName>
</protein>